<protein>
    <recommendedName>
        <fullName evidence="1">Putative treble-clef zinc-finger domain-containing protein</fullName>
    </recommendedName>
</protein>
<dbReference type="GO" id="GO:0005634">
    <property type="term" value="C:nucleus"/>
    <property type="evidence" value="ECO:0007669"/>
    <property type="project" value="TreeGrafter"/>
</dbReference>
<dbReference type="PANTHER" id="PTHR13518:SF1">
    <property type="entry name" value="C2ORF42 HOMOLOG"/>
    <property type="match status" value="1"/>
</dbReference>
<dbReference type="Pfam" id="PF14952">
    <property type="entry name" value="zf-tcix"/>
    <property type="match status" value="1"/>
</dbReference>
<name>A0A2L2YBR7_PARTP</name>
<evidence type="ECO:0000313" key="2">
    <source>
        <dbReference type="EMBL" id="LAA05591.1"/>
    </source>
</evidence>
<dbReference type="EMBL" id="IAAA01012953">
    <property type="protein sequence ID" value="LAA05591.1"/>
    <property type="molecule type" value="mRNA"/>
</dbReference>
<dbReference type="OrthoDB" id="6506929at2759"/>
<dbReference type="InterPro" id="IPR029269">
    <property type="entry name" value="Zf-tcix"/>
</dbReference>
<dbReference type="AlphaFoldDB" id="A0A2L2YBR7"/>
<reference evidence="2" key="1">
    <citation type="journal article" date="2016" name="Mol. Ecol. Resour.">
        <title>Evaluation of the impact of RNA preservation methods of spiders for de novo transcriptome assembly.</title>
        <authorList>
            <person name="Kono N."/>
            <person name="Nakamura H."/>
            <person name="Ito Y."/>
            <person name="Tomita M."/>
            <person name="Arakawa K."/>
        </authorList>
    </citation>
    <scope>NUCLEOTIDE SEQUENCE</scope>
    <source>
        <tissue evidence="2">Whole body</tissue>
    </source>
</reference>
<evidence type="ECO:0000259" key="1">
    <source>
        <dbReference type="Pfam" id="PF14952"/>
    </source>
</evidence>
<proteinExistence type="evidence at transcript level"/>
<dbReference type="InterPro" id="IPR026049">
    <property type="entry name" value="C2orf42"/>
</dbReference>
<organism evidence="2">
    <name type="scientific">Parasteatoda tepidariorum</name>
    <name type="common">Common house spider</name>
    <name type="synonym">Achaearanea tepidariorum</name>
    <dbReference type="NCBI Taxonomy" id="114398"/>
    <lineage>
        <taxon>Eukaryota</taxon>
        <taxon>Metazoa</taxon>
        <taxon>Ecdysozoa</taxon>
        <taxon>Arthropoda</taxon>
        <taxon>Chelicerata</taxon>
        <taxon>Arachnida</taxon>
        <taxon>Araneae</taxon>
        <taxon>Araneomorphae</taxon>
        <taxon>Entelegynae</taxon>
        <taxon>Araneoidea</taxon>
        <taxon>Theridiidae</taxon>
        <taxon>Parasteatoda</taxon>
    </lineage>
</organism>
<accession>A0A2L2YBR7</accession>
<feature type="domain" description="Putative treble-clef zinc-finger" evidence="1">
    <location>
        <begin position="12"/>
        <end position="51"/>
    </location>
</feature>
<dbReference type="PANTHER" id="PTHR13518">
    <property type="entry name" value="PUTATIVE TREBLE-CLEF ZINC-FINGER C2ORF42 FAMILY MEMBER"/>
    <property type="match status" value="1"/>
</dbReference>
<sequence>MTEKKPKSLFENLGKPTLRGVRKCPKCGTYNGTRGLACKNKDCSMKFKVLKTKHSDAAEAVKINSCNIFGLQIFSVKIQEAEDDSRCFIRLPLIEGMETLQDEQEVSIITRSAAVCFAPNCRKPTEDTNTITLNMNPCNHTLPVVNCTVEAKPLILKEAILNVLPISDAMKQEICSLITKPEEETHLVQRINKHTMVVKCVPDESHPLGFLHFFLYEPVKNARKYKILCECKAGVTKPFVPREKQLCVHYYMCVCAFASDEKLSDEFKNLFNMVFNLKTPSDVTVEEVLKCSLSEEFSELKDFFVDEIAPPSKKKKQLTLNSDIYLLQENGTEKDQKRVYVSTKNILNSIEDKPVLSFDSWLNSVVERINQTMHYQFNGQPEPLVFQVPQSFFNIIQQRLSEGSKKKRLPNSVVGYNRKDALPIGIFSKYIWKITNIIQLKRVFYTPDVTLEVQRSFTEVRDGVFVPLQEDKLDPEAAYLRKLLESKPKHINPVELKTFLKVGHTALSQTEPTPFTIEWIPDILPVSKVGEMKLIFEYGHQRNGIVEHRFPTTSESSSK</sequence>